<keyword evidence="7" id="KW-0812">Transmembrane</keyword>
<dbReference type="PANTHER" id="PTHR24305:SF231">
    <property type="entry name" value="P450, PUTATIVE (EUROFUNG)-RELATED"/>
    <property type="match status" value="1"/>
</dbReference>
<evidence type="ECO:0000256" key="7">
    <source>
        <dbReference type="SAM" id="Phobius"/>
    </source>
</evidence>
<proteinExistence type="inferred from homology"/>
<dbReference type="GO" id="GO:0016705">
    <property type="term" value="F:oxidoreductase activity, acting on paired donors, with incorporation or reduction of molecular oxygen"/>
    <property type="evidence" value="ECO:0007669"/>
    <property type="project" value="InterPro"/>
</dbReference>
<keyword evidence="3 5" id="KW-0479">Metal-binding</keyword>
<dbReference type="PANTHER" id="PTHR24305">
    <property type="entry name" value="CYTOCHROME P450"/>
    <property type="match status" value="1"/>
</dbReference>
<dbReference type="InterPro" id="IPR002401">
    <property type="entry name" value="Cyt_P450_E_grp-I"/>
</dbReference>
<protein>
    <recommendedName>
        <fullName evidence="10">Cytochrome P450</fullName>
    </recommendedName>
</protein>
<dbReference type="PRINTS" id="PR00463">
    <property type="entry name" value="EP450I"/>
</dbReference>
<evidence type="ECO:0000256" key="5">
    <source>
        <dbReference type="PIRSR" id="PIRSR602401-1"/>
    </source>
</evidence>
<evidence type="ECO:0000313" key="9">
    <source>
        <dbReference type="Proteomes" id="UP001320245"/>
    </source>
</evidence>
<dbReference type="Proteomes" id="UP001320245">
    <property type="component" value="Unassembled WGS sequence"/>
</dbReference>
<evidence type="ECO:0000256" key="6">
    <source>
        <dbReference type="RuleBase" id="RU000461"/>
    </source>
</evidence>
<dbReference type="SUPFAM" id="SSF48264">
    <property type="entry name" value="Cytochrome P450"/>
    <property type="match status" value="1"/>
</dbReference>
<organism evidence="8 9">
    <name type="scientific">Cytospora paraplurivora</name>
    <dbReference type="NCBI Taxonomy" id="2898453"/>
    <lineage>
        <taxon>Eukaryota</taxon>
        <taxon>Fungi</taxon>
        <taxon>Dikarya</taxon>
        <taxon>Ascomycota</taxon>
        <taxon>Pezizomycotina</taxon>
        <taxon>Sordariomycetes</taxon>
        <taxon>Sordariomycetidae</taxon>
        <taxon>Diaporthales</taxon>
        <taxon>Cytosporaceae</taxon>
        <taxon>Cytospora</taxon>
    </lineage>
</organism>
<dbReference type="Gene3D" id="1.10.630.10">
    <property type="entry name" value="Cytochrome P450"/>
    <property type="match status" value="1"/>
</dbReference>
<dbReference type="InterPro" id="IPR050121">
    <property type="entry name" value="Cytochrome_P450_monoxygenase"/>
</dbReference>
<dbReference type="PROSITE" id="PS00086">
    <property type="entry name" value="CYTOCHROME_P450"/>
    <property type="match status" value="1"/>
</dbReference>
<keyword evidence="2 5" id="KW-0349">Heme</keyword>
<dbReference type="CDD" id="cd11062">
    <property type="entry name" value="CYP58-like"/>
    <property type="match status" value="1"/>
</dbReference>
<accession>A0AAN9UMB5</accession>
<feature type="binding site" description="axial binding residue" evidence="5">
    <location>
        <position position="494"/>
    </location>
    <ligand>
        <name>heme</name>
        <dbReference type="ChEBI" id="CHEBI:30413"/>
    </ligand>
    <ligandPart>
        <name>Fe</name>
        <dbReference type="ChEBI" id="CHEBI:18248"/>
    </ligandPart>
</feature>
<keyword evidence="6" id="KW-0503">Monooxygenase</keyword>
<name>A0AAN9UMB5_9PEZI</name>
<comment type="similarity">
    <text evidence="6">Belongs to the cytochrome P450 family.</text>
</comment>
<dbReference type="GO" id="GO:0005506">
    <property type="term" value="F:iron ion binding"/>
    <property type="evidence" value="ECO:0007669"/>
    <property type="project" value="InterPro"/>
</dbReference>
<evidence type="ECO:0008006" key="10">
    <source>
        <dbReference type="Google" id="ProtNLM"/>
    </source>
</evidence>
<dbReference type="InterPro" id="IPR036396">
    <property type="entry name" value="Cyt_P450_sf"/>
</dbReference>
<keyword evidence="9" id="KW-1185">Reference proteome</keyword>
<keyword evidence="7" id="KW-1133">Transmembrane helix</keyword>
<reference evidence="8 9" key="1">
    <citation type="journal article" date="2023" name="PLoS ONE">
        <title>Cytospora paraplurivora sp. nov. isolated from orchards with fruit tree decline syndrome in Ontario, Canada.</title>
        <authorList>
            <person name="Ilyukhin E."/>
            <person name="Nguyen H.D.T."/>
            <person name="Castle A.J."/>
            <person name="Ellouze W."/>
        </authorList>
    </citation>
    <scope>NUCLEOTIDE SEQUENCE [LARGE SCALE GENOMIC DNA]</scope>
    <source>
        <strain evidence="8 9">FDS-564</strain>
    </source>
</reference>
<evidence type="ECO:0000256" key="3">
    <source>
        <dbReference type="ARBA" id="ARBA00022723"/>
    </source>
</evidence>
<dbReference type="EMBL" id="JAJSPL020000001">
    <property type="protein sequence ID" value="KAK7749827.1"/>
    <property type="molecule type" value="Genomic_DNA"/>
</dbReference>
<dbReference type="GO" id="GO:0004497">
    <property type="term" value="F:monooxygenase activity"/>
    <property type="evidence" value="ECO:0007669"/>
    <property type="project" value="UniProtKB-KW"/>
</dbReference>
<dbReference type="Pfam" id="PF00067">
    <property type="entry name" value="p450"/>
    <property type="match status" value="1"/>
</dbReference>
<comment type="cofactor">
    <cofactor evidence="1 5">
        <name>heme</name>
        <dbReference type="ChEBI" id="CHEBI:30413"/>
    </cofactor>
</comment>
<dbReference type="PRINTS" id="PR00385">
    <property type="entry name" value="P450"/>
</dbReference>
<evidence type="ECO:0000256" key="4">
    <source>
        <dbReference type="ARBA" id="ARBA00023004"/>
    </source>
</evidence>
<evidence type="ECO:0000313" key="8">
    <source>
        <dbReference type="EMBL" id="KAK7749827.1"/>
    </source>
</evidence>
<evidence type="ECO:0000256" key="1">
    <source>
        <dbReference type="ARBA" id="ARBA00001971"/>
    </source>
</evidence>
<gene>
    <name evidence="8" type="ORF">SLS53_000408</name>
</gene>
<keyword evidence="7" id="KW-0472">Membrane</keyword>
<feature type="transmembrane region" description="Helical" evidence="7">
    <location>
        <begin position="24"/>
        <end position="50"/>
    </location>
</feature>
<dbReference type="AlphaFoldDB" id="A0AAN9UMB5"/>
<dbReference type="InterPro" id="IPR017972">
    <property type="entry name" value="Cyt_P450_CS"/>
</dbReference>
<dbReference type="InterPro" id="IPR001128">
    <property type="entry name" value="Cyt_P450"/>
</dbReference>
<dbReference type="GO" id="GO:0020037">
    <property type="term" value="F:heme binding"/>
    <property type="evidence" value="ECO:0007669"/>
    <property type="project" value="InterPro"/>
</dbReference>
<keyword evidence="6" id="KW-0560">Oxidoreductase</keyword>
<evidence type="ECO:0000256" key="2">
    <source>
        <dbReference type="ARBA" id="ARBA00022617"/>
    </source>
</evidence>
<comment type="caution">
    <text evidence="8">The sequence shown here is derived from an EMBL/GenBank/DDBJ whole genome shotgun (WGS) entry which is preliminary data.</text>
</comment>
<sequence>MEAFNRSTRGPWPLLDVLEPGSSLIFTIAIGTALALLSYVVWVGIYRLYFSPLARFPGPRLAALTGLYEAYYDLIPKGGGQFPFAIKRMHDKYGPIVRINPDELHIDDPDFYDTLYPTSKPYDKLQRLENRFGIPGATFSTARHEVHKVRRAAISPFFAKSKVREQTRDIQALMDTISRRLAAEYAGTGRVLNLHDVWRCFAADNIMDLVFGSPLDLHLSPDFRAPFTGAITRVTNWSHVTRYLPILGAATDSLPYWLSKRLFPPFEPIIAYREIKLTDLDRLKQEMSRQTATIRASHQATGGAEEKPRMGQTGHATVFHEMLASNLPREELSHKRMQHEAESLIGAGLETTAWTLALGSFYILHDPQVYARLQTELTAAIPDAANIPPWATLETLPYLTAVVKETLRMGMGVIERLVRINRNPASPWIYNDSVVIPANTAVSMDQYHMLMNERVFPDPTAFRPERWLDDPRGPDGVRPLTHYLTVFGRGTRMCLGLNLAYSELYIGFATLVRRHKLRLVGTSVRDVAFYAENTILSPWPGTKGIRVLVDS</sequence>
<keyword evidence="4 5" id="KW-0408">Iron</keyword>